<evidence type="ECO:0008006" key="3">
    <source>
        <dbReference type="Google" id="ProtNLM"/>
    </source>
</evidence>
<dbReference type="VEuPathDB" id="FungiDB:BDV34DRAFT_219320"/>
<dbReference type="Proteomes" id="UP000326532">
    <property type="component" value="Unassembled WGS sequence"/>
</dbReference>
<dbReference type="InterPro" id="IPR032710">
    <property type="entry name" value="NTF2-like_dom_sf"/>
</dbReference>
<gene>
    <name evidence="1" type="ORF">BDV34DRAFT_219320</name>
</gene>
<evidence type="ECO:0000313" key="1">
    <source>
        <dbReference type="EMBL" id="KAB8212106.1"/>
    </source>
</evidence>
<dbReference type="OMA" id="TENTIWP"/>
<reference evidence="1 2" key="1">
    <citation type="submission" date="2019-04" db="EMBL/GenBank/DDBJ databases">
        <title>Fungal friends and foes A comparative genomics study of 23 Aspergillus species from section Flavi.</title>
        <authorList>
            <consortium name="DOE Joint Genome Institute"/>
            <person name="Kjaerbolling I."/>
            <person name="Vesth T.C."/>
            <person name="Frisvad J.C."/>
            <person name="Nybo J.L."/>
            <person name="Theobald S."/>
            <person name="Kildgaard S."/>
            <person name="Petersen T.I."/>
            <person name="Kuo A."/>
            <person name="Sato A."/>
            <person name="Lyhne E.K."/>
            <person name="Kogle M.E."/>
            <person name="Wiebenga A."/>
            <person name="Kun R.S."/>
            <person name="Lubbers R.J."/>
            <person name="Makela M.R."/>
            <person name="Barry K."/>
            <person name="Chovatia M."/>
            <person name="Clum A."/>
            <person name="Daum C."/>
            <person name="Haridas S."/>
            <person name="He G."/>
            <person name="LaButti K."/>
            <person name="Lipzen A."/>
            <person name="Mondo S."/>
            <person name="Pangilinan J."/>
            <person name="Riley R."/>
            <person name="Salamov A."/>
            <person name="Simmons B.A."/>
            <person name="Magnuson J.K."/>
            <person name="Henrissat B."/>
            <person name="Mortensen U.H."/>
            <person name="Larsen T.O."/>
            <person name="De vries R.P."/>
            <person name="Grigoriev I.V."/>
            <person name="Machida M."/>
            <person name="Baker S.E."/>
            <person name="Andersen M.R."/>
        </authorList>
    </citation>
    <scope>NUCLEOTIDE SEQUENCE [LARGE SCALE GENOMIC DNA]</scope>
    <source>
        <strain evidence="1 2">CBS 117618</strain>
    </source>
</reference>
<dbReference type="AlphaFoldDB" id="A0A5N6E3G9"/>
<keyword evidence="2" id="KW-1185">Reference proteome</keyword>
<sequence>MWPVSHPSPEVKQLVSRFFALVDTNSEEVGQALADEIFTPDGVLITANAMFQGSTDISQSRKGAWTTVKTRQHTILKGYVNDAHGMDIFLVGNLKMETLAGTKTNLEFVARMKIIDGQLGPRICKYQVVSPAPQVSRPILEAA</sequence>
<dbReference type="EMBL" id="ML734937">
    <property type="protein sequence ID" value="KAB8212106.1"/>
    <property type="molecule type" value="Genomic_DNA"/>
</dbReference>
<accession>A0A5N6E3G9</accession>
<protein>
    <recommendedName>
        <fullName evidence="3">SnoaL-like domain-containing protein</fullName>
    </recommendedName>
</protein>
<name>A0A5N6E3G9_ASPPA</name>
<organism evidence="1 2">
    <name type="scientific">Aspergillus parasiticus</name>
    <dbReference type="NCBI Taxonomy" id="5067"/>
    <lineage>
        <taxon>Eukaryota</taxon>
        <taxon>Fungi</taxon>
        <taxon>Dikarya</taxon>
        <taxon>Ascomycota</taxon>
        <taxon>Pezizomycotina</taxon>
        <taxon>Eurotiomycetes</taxon>
        <taxon>Eurotiomycetidae</taxon>
        <taxon>Eurotiales</taxon>
        <taxon>Aspergillaceae</taxon>
        <taxon>Aspergillus</taxon>
        <taxon>Aspergillus subgen. Circumdati</taxon>
    </lineage>
</organism>
<proteinExistence type="predicted"/>
<evidence type="ECO:0000313" key="2">
    <source>
        <dbReference type="Proteomes" id="UP000326532"/>
    </source>
</evidence>
<dbReference type="SUPFAM" id="SSF54427">
    <property type="entry name" value="NTF2-like"/>
    <property type="match status" value="1"/>
</dbReference>